<keyword evidence="2" id="KW-1185">Reference proteome</keyword>
<evidence type="ECO:0000313" key="1">
    <source>
        <dbReference type="EMBL" id="KAL0485069.1"/>
    </source>
</evidence>
<dbReference type="EMBL" id="JAOPGA020001102">
    <property type="protein sequence ID" value="KAL0485069.1"/>
    <property type="molecule type" value="Genomic_DNA"/>
</dbReference>
<reference evidence="1 2" key="1">
    <citation type="submission" date="2024-03" db="EMBL/GenBank/DDBJ databases">
        <title>The Acrasis kona genome and developmental transcriptomes reveal deep origins of eukaryotic multicellular pathways.</title>
        <authorList>
            <person name="Sheikh S."/>
            <person name="Fu C.-J."/>
            <person name="Brown M.W."/>
            <person name="Baldauf S.L."/>
        </authorList>
    </citation>
    <scope>NUCLEOTIDE SEQUENCE [LARGE SCALE GENOMIC DNA]</scope>
    <source>
        <strain evidence="1 2">ATCC MYA-3509</strain>
    </source>
</reference>
<dbReference type="AlphaFoldDB" id="A0AAW2Z846"/>
<dbReference type="Proteomes" id="UP001431209">
    <property type="component" value="Unassembled WGS sequence"/>
</dbReference>
<organism evidence="1 2">
    <name type="scientific">Acrasis kona</name>
    <dbReference type="NCBI Taxonomy" id="1008807"/>
    <lineage>
        <taxon>Eukaryota</taxon>
        <taxon>Discoba</taxon>
        <taxon>Heterolobosea</taxon>
        <taxon>Tetramitia</taxon>
        <taxon>Eutetramitia</taxon>
        <taxon>Acrasidae</taxon>
        <taxon>Acrasis</taxon>
    </lineage>
</organism>
<proteinExistence type="predicted"/>
<evidence type="ECO:0000313" key="2">
    <source>
        <dbReference type="Proteomes" id="UP001431209"/>
    </source>
</evidence>
<sequence>MDWMEVETTSHEFTVLILCGGGWCQQYEDYLTAINDIVFPIRAMNGDIFCVAQQGPKRDIIGPAKLRVYRDALQEISKLYYRAPSNKPLPLVVIVGKDKDKVLFRWEPHEDETSLAPKHVLQFAKLMYTKK</sequence>
<protein>
    <submittedName>
        <fullName evidence="1">Uncharacterized protein</fullName>
    </submittedName>
</protein>
<gene>
    <name evidence="1" type="ORF">AKO1_011846</name>
</gene>
<comment type="caution">
    <text evidence="1">The sequence shown here is derived from an EMBL/GenBank/DDBJ whole genome shotgun (WGS) entry which is preliminary data.</text>
</comment>
<accession>A0AAW2Z846</accession>
<name>A0AAW2Z846_9EUKA</name>